<comment type="caution">
    <text evidence="1">The sequence shown here is derived from an EMBL/GenBank/DDBJ whole genome shotgun (WGS) entry which is preliminary data.</text>
</comment>
<organism evidence="1 2">
    <name type="scientific">Inconstantimicrobium mannanitabidum</name>
    <dbReference type="NCBI Taxonomy" id="1604901"/>
    <lineage>
        <taxon>Bacteria</taxon>
        <taxon>Bacillati</taxon>
        <taxon>Bacillota</taxon>
        <taxon>Clostridia</taxon>
        <taxon>Eubacteriales</taxon>
        <taxon>Clostridiaceae</taxon>
        <taxon>Inconstantimicrobium</taxon>
    </lineage>
</organism>
<proteinExistence type="predicted"/>
<name>A0ACB5RB90_9CLOT</name>
<evidence type="ECO:0000313" key="2">
    <source>
        <dbReference type="Proteomes" id="UP001058074"/>
    </source>
</evidence>
<protein>
    <submittedName>
        <fullName evidence="1">Uncharacterized protein</fullName>
    </submittedName>
</protein>
<sequence>MNKEKLIFVYVILLLIFSFINILVTIDVLPYEMWRICLLAATVVNLIITLISYKIQNLSAKSKKAIIIVATTIVVWTITLFVAFFTHI</sequence>
<reference evidence="1" key="1">
    <citation type="journal article" date="2025" name="Int. J. Syst. Evol. Microbiol.">
        <title>Inconstantimicrobium mannanitabidum sp. nov., a novel member of the family Clostridiaceae isolated from anoxic soil under the treatment of reductive soil disinfestation.</title>
        <authorList>
            <person name="Ueki A."/>
            <person name="Tonouchi A."/>
            <person name="Honma S."/>
            <person name="Kaku N."/>
            <person name="Ueki K."/>
        </authorList>
    </citation>
    <scope>NUCLEOTIDE SEQUENCE</scope>
    <source>
        <strain evidence="1">TW13</strain>
    </source>
</reference>
<dbReference type="Proteomes" id="UP001058074">
    <property type="component" value="Unassembled WGS sequence"/>
</dbReference>
<keyword evidence="2" id="KW-1185">Reference proteome</keyword>
<dbReference type="EMBL" id="BROD01000001">
    <property type="protein sequence ID" value="GKX66458.1"/>
    <property type="molecule type" value="Genomic_DNA"/>
</dbReference>
<gene>
    <name evidence="1" type="ORF">rsdtw13_17160</name>
</gene>
<accession>A0ACB5RB90</accession>
<evidence type="ECO:0000313" key="1">
    <source>
        <dbReference type="EMBL" id="GKX66458.1"/>
    </source>
</evidence>